<dbReference type="PANTHER" id="PTHR21716:SF4">
    <property type="entry name" value="TRANSMEMBRANE PROTEIN 245"/>
    <property type="match status" value="1"/>
</dbReference>
<proteinExistence type="inferred from homology"/>
<feature type="compositionally biased region" description="Low complexity" evidence="6">
    <location>
        <begin position="147"/>
        <end position="165"/>
    </location>
</feature>
<sequence>MASMRRKVSLGIILLLIVAFGIALFKVVAPFFLPLFLAGMTAVVCQPLFRYFLMRTNDRVQVAAGLTTSVIIAAILVPLVTAILIGSLQLYVLAAHLVDDQRLLEILRGDETVQVDISLAEQATPDADAAIQSNPEAESDANDSSDDASTPADAESSVSSSETAEQNQDEATASPVTIQETVTKIGTTVGSDVKLPAGAGSPIARPARDSFFDRVVGWGNSWLPPEMRRTPESVAQEIRHRVWMSFQDLGNRSLGRAAGTTFGVVTEVLGVLVSACIGILMFTVALYYFLSDGRSLIKAGEALIPVHAKYQQQLMQQFALVVRSVVVATFLAAFAQGLATTLALWVFGFPHLVILFLVATFTALVPMLGTWLVWVPCVIVLFSGGHWIQGILLTIYGAVFVGFLDNIIRTYLLNSDTKLHPLLAFISILGGLQTMGLWGVFIGPIIASCLHALIKIFNHELVELNQENESLGLKKPETLKNDSSKSSSGADIESKTKGTPAK</sequence>
<dbReference type="InterPro" id="IPR002549">
    <property type="entry name" value="AI-2E-like"/>
</dbReference>
<dbReference type="Proteomes" id="UP000317243">
    <property type="component" value="Unassembled WGS sequence"/>
</dbReference>
<keyword evidence="4 7" id="KW-1133">Transmembrane helix</keyword>
<gene>
    <name evidence="8" type="ORF">KOR42_15240</name>
</gene>
<protein>
    <submittedName>
        <fullName evidence="8">Putative inner membrane protein</fullName>
    </submittedName>
</protein>
<feature type="compositionally biased region" description="Basic and acidic residues" evidence="6">
    <location>
        <begin position="473"/>
        <end position="483"/>
    </location>
</feature>
<reference evidence="8 9" key="1">
    <citation type="submission" date="2019-02" db="EMBL/GenBank/DDBJ databases">
        <title>Deep-cultivation of Planctomycetes and their phenomic and genomic characterization uncovers novel biology.</title>
        <authorList>
            <person name="Wiegand S."/>
            <person name="Jogler M."/>
            <person name="Boedeker C."/>
            <person name="Pinto D."/>
            <person name="Vollmers J."/>
            <person name="Rivas-Marin E."/>
            <person name="Kohn T."/>
            <person name="Peeters S.H."/>
            <person name="Heuer A."/>
            <person name="Rast P."/>
            <person name="Oberbeckmann S."/>
            <person name="Bunk B."/>
            <person name="Jeske O."/>
            <person name="Meyerdierks A."/>
            <person name="Storesund J.E."/>
            <person name="Kallscheuer N."/>
            <person name="Luecker S."/>
            <person name="Lage O.M."/>
            <person name="Pohl T."/>
            <person name="Merkel B.J."/>
            <person name="Hornburger P."/>
            <person name="Mueller R.-W."/>
            <person name="Bruemmer F."/>
            <person name="Labrenz M."/>
            <person name="Spormann A.M."/>
            <person name="Op Den Camp H."/>
            <person name="Overmann J."/>
            <person name="Amann R."/>
            <person name="Jetten M.S.M."/>
            <person name="Mascher T."/>
            <person name="Medema M.H."/>
            <person name="Devos D.P."/>
            <person name="Kaster A.-K."/>
            <person name="Ovreas L."/>
            <person name="Rohde M."/>
            <person name="Galperin M.Y."/>
            <person name="Jogler C."/>
        </authorList>
    </citation>
    <scope>NUCLEOTIDE SEQUENCE [LARGE SCALE GENOMIC DNA]</scope>
    <source>
        <strain evidence="8 9">KOR42</strain>
    </source>
</reference>
<evidence type="ECO:0000256" key="5">
    <source>
        <dbReference type="ARBA" id="ARBA00023136"/>
    </source>
</evidence>
<evidence type="ECO:0000313" key="8">
    <source>
        <dbReference type="EMBL" id="TWT58153.1"/>
    </source>
</evidence>
<evidence type="ECO:0000256" key="3">
    <source>
        <dbReference type="ARBA" id="ARBA00022692"/>
    </source>
</evidence>
<keyword evidence="5 7" id="KW-0472">Membrane</keyword>
<feature type="transmembrane region" description="Helical" evidence="7">
    <location>
        <begin position="268"/>
        <end position="290"/>
    </location>
</feature>
<feature type="region of interest" description="Disordered" evidence="6">
    <location>
        <begin position="473"/>
        <end position="502"/>
    </location>
</feature>
<name>A0A5C5X7B8_9PLAN</name>
<comment type="similarity">
    <text evidence="2">Belongs to the autoinducer-2 exporter (AI-2E) (TC 2.A.86) family.</text>
</comment>
<feature type="compositionally biased region" description="Acidic residues" evidence="6">
    <location>
        <begin position="137"/>
        <end position="146"/>
    </location>
</feature>
<evidence type="ECO:0000256" key="7">
    <source>
        <dbReference type="SAM" id="Phobius"/>
    </source>
</evidence>
<keyword evidence="3 7" id="KW-0812">Transmembrane</keyword>
<dbReference type="OrthoDB" id="9815028at2"/>
<dbReference type="AlphaFoldDB" id="A0A5C5X7B8"/>
<accession>A0A5C5X7B8</accession>
<feature type="transmembrane region" description="Helical" evidence="7">
    <location>
        <begin position="65"/>
        <end position="92"/>
    </location>
</feature>
<dbReference type="PANTHER" id="PTHR21716">
    <property type="entry name" value="TRANSMEMBRANE PROTEIN"/>
    <property type="match status" value="1"/>
</dbReference>
<evidence type="ECO:0000313" key="9">
    <source>
        <dbReference type="Proteomes" id="UP000317243"/>
    </source>
</evidence>
<feature type="transmembrane region" description="Helical" evidence="7">
    <location>
        <begin position="320"/>
        <end position="347"/>
    </location>
</feature>
<comment type="caution">
    <text evidence="8">The sequence shown here is derived from an EMBL/GenBank/DDBJ whole genome shotgun (WGS) entry which is preliminary data.</text>
</comment>
<dbReference type="GO" id="GO:0016020">
    <property type="term" value="C:membrane"/>
    <property type="evidence" value="ECO:0007669"/>
    <property type="project" value="UniProtKB-SubCell"/>
</dbReference>
<dbReference type="Pfam" id="PF01594">
    <property type="entry name" value="AI-2E_transport"/>
    <property type="match status" value="1"/>
</dbReference>
<evidence type="ECO:0000256" key="6">
    <source>
        <dbReference type="SAM" id="MobiDB-lite"/>
    </source>
</evidence>
<feature type="transmembrane region" description="Helical" evidence="7">
    <location>
        <begin position="353"/>
        <end position="375"/>
    </location>
</feature>
<feature type="compositionally biased region" description="Polar residues" evidence="6">
    <location>
        <begin position="169"/>
        <end position="178"/>
    </location>
</feature>
<feature type="transmembrane region" description="Helical" evidence="7">
    <location>
        <begin position="424"/>
        <end position="447"/>
    </location>
</feature>
<evidence type="ECO:0000256" key="2">
    <source>
        <dbReference type="ARBA" id="ARBA00009773"/>
    </source>
</evidence>
<keyword evidence="9" id="KW-1185">Reference proteome</keyword>
<comment type="subcellular location">
    <subcellularLocation>
        <location evidence="1">Membrane</location>
        <topology evidence="1">Multi-pass membrane protein</topology>
    </subcellularLocation>
</comment>
<dbReference type="EMBL" id="SIHI01000001">
    <property type="protein sequence ID" value="TWT58153.1"/>
    <property type="molecule type" value="Genomic_DNA"/>
</dbReference>
<evidence type="ECO:0000256" key="4">
    <source>
        <dbReference type="ARBA" id="ARBA00022989"/>
    </source>
</evidence>
<evidence type="ECO:0000256" key="1">
    <source>
        <dbReference type="ARBA" id="ARBA00004141"/>
    </source>
</evidence>
<organism evidence="8 9">
    <name type="scientific">Thalassoglobus neptunius</name>
    <dbReference type="NCBI Taxonomy" id="1938619"/>
    <lineage>
        <taxon>Bacteria</taxon>
        <taxon>Pseudomonadati</taxon>
        <taxon>Planctomycetota</taxon>
        <taxon>Planctomycetia</taxon>
        <taxon>Planctomycetales</taxon>
        <taxon>Planctomycetaceae</taxon>
        <taxon>Thalassoglobus</taxon>
    </lineage>
</organism>
<feature type="transmembrane region" description="Helical" evidence="7">
    <location>
        <begin position="387"/>
        <end position="404"/>
    </location>
</feature>
<feature type="region of interest" description="Disordered" evidence="6">
    <location>
        <begin position="132"/>
        <end position="178"/>
    </location>
</feature>